<evidence type="ECO:0000313" key="1">
    <source>
        <dbReference type="EMBL" id="KDO03207.1"/>
    </source>
</evidence>
<name>A0A8E0WMW8_9RICK</name>
<evidence type="ECO:0000313" key="2">
    <source>
        <dbReference type="Proteomes" id="UP000027161"/>
    </source>
</evidence>
<sequence>MTQACILKPDTKGRIKLGKLAKGVSSFHVVVDSKKRN</sequence>
<proteinExistence type="predicted"/>
<dbReference type="EMBL" id="JFKF01000050">
    <property type="protein sequence ID" value="KDO03207.1"/>
    <property type="molecule type" value="Genomic_DNA"/>
</dbReference>
<comment type="caution">
    <text evidence="1">The sequence shown here is derived from an EMBL/GenBank/DDBJ whole genome shotgun (WGS) entry which is preliminary data.</text>
</comment>
<gene>
    <name evidence="1" type="ORF">REISMN_02990</name>
</gene>
<organism evidence="1 2">
    <name type="scientific">Rickettsia tamurae subsp. buchneri</name>
    <dbReference type="NCBI Taxonomy" id="1462938"/>
    <lineage>
        <taxon>Bacteria</taxon>
        <taxon>Pseudomonadati</taxon>
        <taxon>Pseudomonadota</taxon>
        <taxon>Alphaproteobacteria</taxon>
        <taxon>Rickettsiales</taxon>
        <taxon>Rickettsiaceae</taxon>
        <taxon>Rickettsieae</taxon>
        <taxon>Rickettsia</taxon>
        <taxon>spotted fever group</taxon>
    </lineage>
</organism>
<reference evidence="1 2" key="1">
    <citation type="submission" date="2014-02" db="EMBL/GenBank/DDBJ databases">
        <title>Draft genome sequence of Rickettsia buchneri sp. nov. ISO7T.</title>
        <authorList>
            <person name="Felsheim R.F."/>
            <person name="Kurtti T.J."/>
            <person name="Munderloh U.G."/>
        </authorList>
    </citation>
    <scope>NUCLEOTIDE SEQUENCE [LARGE SCALE GENOMIC DNA]</scope>
    <source>
        <strain evidence="1 2">ISO7</strain>
    </source>
</reference>
<protein>
    <submittedName>
        <fullName evidence="1">Uncharacterized protein</fullName>
    </submittedName>
</protein>
<dbReference type="AlphaFoldDB" id="A0A8E0WMW8"/>
<accession>A0A8E0WMW8</accession>
<dbReference type="Proteomes" id="UP000027161">
    <property type="component" value="Unassembled WGS sequence"/>
</dbReference>
<keyword evidence="2" id="KW-1185">Reference proteome</keyword>